<evidence type="ECO:0000313" key="1">
    <source>
        <dbReference type="EMBL" id="BBZ40155.1"/>
    </source>
</evidence>
<evidence type="ECO:0000313" key="2">
    <source>
        <dbReference type="Proteomes" id="UP000467385"/>
    </source>
</evidence>
<proteinExistence type="predicted"/>
<dbReference type="RefSeq" id="WP_139825018.1">
    <property type="nucleotide sequence ID" value="NZ_AP022613.1"/>
</dbReference>
<sequence>MKLIVIGAAVATSVVALAPQANATTFYPSGAKGDHSVAEVRYDLAQVDAAWEQAMPDEIPAEICRWLHQGKGETAVIADAEEVGLPPAVAHIAVYSSEWHFCPEYY</sequence>
<keyword evidence="2" id="KW-1185">Reference proteome</keyword>
<accession>A0A1X1TPX3</accession>
<organism evidence="1 2">
    <name type="scientific">Mycobacterium conspicuum</name>
    <dbReference type="NCBI Taxonomy" id="44010"/>
    <lineage>
        <taxon>Bacteria</taxon>
        <taxon>Bacillati</taxon>
        <taxon>Actinomycetota</taxon>
        <taxon>Actinomycetes</taxon>
        <taxon>Mycobacteriales</taxon>
        <taxon>Mycobacteriaceae</taxon>
        <taxon>Mycobacterium</taxon>
    </lineage>
</organism>
<reference evidence="1 2" key="1">
    <citation type="journal article" date="2019" name="Emerg. Microbes Infect.">
        <title>Comprehensive subspecies identification of 175 nontuberculous mycobacteria species based on 7547 genomic profiles.</title>
        <authorList>
            <person name="Matsumoto Y."/>
            <person name="Kinjo T."/>
            <person name="Motooka D."/>
            <person name="Nabeya D."/>
            <person name="Jung N."/>
            <person name="Uechi K."/>
            <person name="Horii T."/>
            <person name="Iida T."/>
            <person name="Fujita J."/>
            <person name="Nakamura S."/>
        </authorList>
    </citation>
    <scope>NUCLEOTIDE SEQUENCE [LARGE SCALE GENOMIC DNA]</scope>
    <source>
        <strain evidence="1 2">JCM 14738</strain>
    </source>
</reference>
<dbReference type="Proteomes" id="UP000467385">
    <property type="component" value="Chromosome"/>
</dbReference>
<gene>
    <name evidence="1" type="ORF">MCNS_32180</name>
</gene>
<name>A0A1X1TPX3_9MYCO</name>
<dbReference type="EMBL" id="AP022613">
    <property type="protein sequence ID" value="BBZ40155.1"/>
    <property type="molecule type" value="Genomic_DNA"/>
</dbReference>
<protein>
    <submittedName>
        <fullName evidence="1">Uncharacterized protein</fullName>
    </submittedName>
</protein>
<dbReference type="AlphaFoldDB" id="A0A1X1TPX3"/>
<dbReference type="STRING" id="44010.AWC00_02425"/>